<keyword evidence="2" id="KW-0732">Signal</keyword>
<organism evidence="4 5">
    <name type="scientific">Polynucleobacter kasalickyi</name>
    <dbReference type="NCBI Taxonomy" id="1938817"/>
    <lineage>
        <taxon>Bacteria</taxon>
        <taxon>Pseudomonadati</taxon>
        <taxon>Pseudomonadota</taxon>
        <taxon>Betaproteobacteria</taxon>
        <taxon>Burkholderiales</taxon>
        <taxon>Burkholderiaceae</taxon>
        <taxon>Polynucleobacter</taxon>
    </lineage>
</organism>
<dbReference type="Pfam" id="PF04909">
    <property type="entry name" value="Amidohydro_2"/>
    <property type="match status" value="1"/>
</dbReference>
<feature type="signal peptide" evidence="2">
    <location>
        <begin position="1"/>
        <end position="34"/>
    </location>
</feature>
<dbReference type="CDD" id="cd01292">
    <property type="entry name" value="metallo-dependent_hydrolases"/>
    <property type="match status" value="1"/>
</dbReference>
<dbReference type="PROSITE" id="PS51318">
    <property type="entry name" value="TAT"/>
    <property type="match status" value="1"/>
</dbReference>
<dbReference type="InterPro" id="IPR032465">
    <property type="entry name" value="ACMSD"/>
</dbReference>
<dbReference type="PANTHER" id="PTHR21240:SF28">
    <property type="entry name" value="ISO-OROTATE DECARBOXYLASE (EUROFUNG)"/>
    <property type="match status" value="1"/>
</dbReference>
<evidence type="ECO:0000259" key="3">
    <source>
        <dbReference type="Pfam" id="PF04909"/>
    </source>
</evidence>
<dbReference type="OrthoDB" id="8673173at2"/>
<dbReference type="GO" id="GO:0005737">
    <property type="term" value="C:cytoplasm"/>
    <property type="evidence" value="ECO:0007669"/>
    <property type="project" value="TreeGrafter"/>
</dbReference>
<dbReference type="Gene3D" id="3.20.20.140">
    <property type="entry name" value="Metal-dependent hydrolases"/>
    <property type="match status" value="1"/>
</dbReference>
<dbReference type="PANTHER" id="PTHR21240">
    <property type="entry name" value="2-AMINO-3-CARBOXYLMUCONATE-6-SEMIALDEHYDE DECARBOXYLASE"/>
    <property type="match status" value="1"/>
</dbReference>
<dbReference type="RefSeq" id="WP_084281992.1">
    <property type="nucleotide sequence ID" value="NZ_FWXJ01000001.1"/>
</dbReference>
<evidence type="ECO:0000256" key="2">
    <source>
        <dbReference type="SAM" id="SignalP"/>
    </source>
</evidence>
<keyword evidence="5" id="KW-1185">Reference proteome</keyword>
<dbReference type="EMBL" id="FWXJ01000001">
    <property type="protein sequence ID" value="SMC30468.1"/>
    <property type="molecule type" value="Genomic_DNA"/>
</dbReference>
<dbReference type="STRING" id="1938817.SAMN06296008_101197"/>
<protein>
    <submittedName>
        <fullName evidence="4">Predicted metal-dependent hydrolase, TIM-barrel fold</fullName>
    </submittedName>
</protein>
<dbReference type="InterPro" id="IPR032466">
    <property type="entry name" value="Metal_Hydrolase"/>
</dbReference>
<sequence>MKKLYCSCGVTRRNFLSSLAGLGAATVLPTNANAQSSPAIIGNRDRIDTHHHFFAPTLVAEMVSKKLAQKPALDWSVKNTIDDMDAAGTKTSILSATTPQVSFLDPVMAKKIARENNEYAAKVAGDHKGRFGSFAMLPMQNMDDALREIEYSMDVLKADGIGLLTSYGDKWLGHPFFAPVMEELNRRKAILYTHPTSANCCNNLLPDTPPTVVEYGTDTTRTIVNIVFSGTAAKCQDIKFIFSHAGGTLPFLTERLQKMPVIDKKLVERVPNGVMHELQRFYYDTAWASNGYALPSLLALVSKDKVLFGSDYPYRTSEDNIKGLLAYGFNQQDMNLITRGNAVKLMPRWNA</sequence>
<reference evidence="4 5" key="1">
    <citation type="submission" date="2017-04" db="EMBL/GenBank/DDBJ databases">
        <authorList>
            <person name="Afonso C.L."/>
            <person name="Miller P.J."/>
            <person name="Scott M.A."/>
            <person name="Spackman E."/>
            <person name="Goraichik I."/>
            <person name="Dimitrov K.M."/>
            <person name="Suarez D.L."/>
            <person name="Swayne D.E."/>
        </authorList>
    </citation>
    <scope>NUCLEOTIDE SEQUENCE [LARGE SCALE GENOMIC DNA]</scope>
    <source>
        <strain evidence="4 5">VK13</strain>
    </source>
</reference>
<dbReference type="InterPro" id="IPR006680">
    <property type="entry name" value="Amidohydro-rel"/>
</dbReference>
<dbReference type="GO" id="GO:0016787">
    <property type="term" value="F:hydrolase activity"/>
    <property type="evidence" value="ECO:0007669"/>
    <property type="project" value="UniProtKB-KW"/>
</dbReference>
<gene>
    <name evidence="4" type="ORF">SAMN06296008_101197</name>
</gene>
<dbReference type="GO" id="GO:0016831">
    <property type="term" value="F:carboxy-lyase activity"/>
    <property type="evidence" value="ECO:0007669"/>
    <property type="project" value="InterPro"/>
</dbReference>
<feature type="domain" description="Amidohydrolase-related" evidence="3">
    <location>
        <begin position="47"/>
        <end position="345"/>
    </location>
</feature>
<evidence type="ECO:0000313" key="5">
    <source>
        <dbReference type="Proteomes" id="UP000192708"/>
    </source>
</evidence>
<proteinExistence type="predicted"/>
<keyword evidence="4" id="KW-0378">Hydrolase</keyword>
<dbReference type="AlphaFoldDB" id="A0A1W1Y404"/>
<dbReference type="Proteomes" id="UP000192708">
    <property type="component" value="Unassembled WGS sequence"/>
</dbReference>
<dbReference type="InterPro" id="IPR006311">
    <property type="entry name" value="TAT_signal"/>
</dbReference>
<dbReference type="SUPFAM" id="SSF51556">
    <property type="entry name" value="Metallo-dependent hydrolases"/>
    <property type="match status" value="1"/>
</dbReference>
<evidence type="ECO:0000313" key="4">
    <source>
        <dbReference type="EMBL" id="SMC30468.1"/>
    </source>
</evidence>
<keyword evidence="1" id="KW-0456">Lyase</keyword>
<accession>A0A1W1Y404</accession>
<dbReference type="GO" id="GO:0019748">
    <property type="term" value="P:secondary metabolic process"/>
    <property type="evidence" value="ECO:0007669"/>
    <property type="project" value="TreeGrafter"/>
</dbReference>
<evidence type="ECO:0000256" key="1">
    <source>
        <dbReference type="ARBA" id="ARBA00023239"/>
    </source>
</evidence>
<feature type="chain" id="PRO_5012822755" evidence="2">
    <location>
        <begin position="35"/>
        <end position="351"/>
    </location>
</feature>
<name>A0A1W1Y404_9BURK</name>